<dbReference type="Proteomes" id="UP001180020">
    <property type="component" value="Unassembled WGS sequence"/>
</dbReference>
<dbReference type="AlphaFoldDB" id="A0AAV9C373"/>
<proteinExistence type="predicted"/>
<organism evidence="1 2">
    <name type="scientific">Acorus calamus</name>
    <name type="common">Sweet flag</name>
    <dbReference type="NCBI Taxonomy" id="4465"/>
    <lineage>
        <taxon>Eukaryota</taxon>
        <taxon>Viridiplantae</taxon>
        <taxon>Streptophyta</taxon>
        <taxon>Embryophyta</taxon>
        <taxon>Tracheophyta</taxon>
        <taxon>Spermatophyta</taxon>
        <taxon>Magnoliopsida</taxon>
        <taxon>Liliopsida</taxon>
        <taxon>Acoraceae</taxon>
        <taxon>Acorus</taxon>
    </lineage>
</organism>
<gene>
    <name evidence="1" type="ORF">QJS10_CPB21g01607</name>
</gene>
<reference evidence="1" key="2">
    <citation type="submission" date="2023-06" db="EMBL/GenBank/DDBJ databases">
        <authorList>
            <person name="Ma L."/>
            <person name="Liu K.-W."/>
            <person name="Li Z."/>
            <person name="Hsiao Y.-Y."/>
            <person name="Qi Y."/>
            <person name="Fu T."/>
            <person name="Tang G."/>
            <person name="Zhang D."/>
            <person name="Sun W.-H."/>
            <person name="Liu D.-K."/>
            <person name="Li Y."/>
            <person name="Chen G.-Z."/>
            <person name="Liu X.-D."/>
            <person name="Liao X.-Y."/>
            <person name="Jiang Y.-T."/>
            <person name="Yu X."/>
            <person name="Hao Y."/>
            <person name="Huang J."/>
            <person name="Zhao X.-W."/>
            <person name="Ke S."/>
            <person name="Chen Y.-Y."/>
            <person name="Wu W.-L."/>
            <person name="Hsu J.-L."/>
            <person name="Lin Y.-F."/>
            <person name="Huang M.-D."/>
            <person name="Li C.-Y."/>
            <person name="Huang L."/>
            <person name="Wang Z.-W."/>
            <person name="Zhao X."/>
            <person name="Zhong W.-Y."/>
            <person name="Peng D.-H."/>
            <person name="Ahmad S."/>
            <person name="Lan S."/>
            <person name="Zhang J.-S."/>
            <person name="Tsai W.-C."/>
            <person name="Van De Peer Y."/>
            <person name="Liu Z.-J."/>
        </authorList>
    </citation>
    <scope>NUCLEOTIDE SEQUENCE</scope>
    <source>
        <strain evidence="1">CP</strain>
        <tissue evidence="1">Leaves</tissue>
    </source>
</reference>
<evidence type="ECO:0000313" key="1">
    <source>
        <dbReference type="EMBL" id="KAK1283116.1"/>
    </source>
</evidence>
<name>A0AAV9C373_ACOCL</name>
<comment type="caution">
    <text evidence="1">The sequence shown here is derived from an EMBL/GenBank/DDBJ whole genome shotgun (WGS) entry which is preliminary data.</text>
</comment>
<evidence type="ECO:0000313" key="2">
    <source>
        <dbReference type="Proteomes" id="UP001180020"/>
    </source>
</evidence>
<accession>A0AAV9C373</accession>
<dbReference type="EMBL" id="JAUJYO010000021">
    <property type="protein sequence ID" value="KAK1283116.1"/>
    <property type="molecule type" value="Genomic_DNA"/>
</dbReference>
<keyword evidence="2" id="KW-1185">Reference proteome</keyword>
<sequence>MDVKNFLKKISYPLIALVETKVEDHNALKVGYFNDIERMAVQVMECWNWKEQIIFCEEARKAFEEKHHT</sequence>
<reference evidence="1" key="1">
    <citation type="journal article" date="2023" name="Nat. Commun.">
        <title>Diploid and tetraploid genomes of Acorus and the evolution of monocots.</title>
        <authorList>
            <person name="Ma L."/>
            <person name="Liu K.W."/>
            <person name="Li Z."/>
            <person name="Hsiao Y.Y."/>
            <person name="Qi Y."/>
            <person name="Fu T."/>
            <person name="Tang G.D."/>
            <person name="Zhang D."/>
            <person name="Sun W.H."/>
            <person name="Liu D.K."/>
            <person name="Li Y."/>
            <person name="Chen G.Z."/>
            <person name="Liu X.D."/>
            <person name="Liao X.Y."/>
            <person name="Jiang Y.T."/>
            <person name="Yu X."/>
            <person name="Hao Y."/>
            <person name="Huang J."/>
            <person name="Zhao X.W."/>
            <person name="Ke S."/>
            <person name="Chen Y.Y."/>
            <person name="Wu W.L."/>
            <person name="Hsu J.L."/>
            <person name="Lin Y.F."/>
            <person name="Huang M.D."/>
            <person name="Li C.Y."/>
            <person name="Huang L."/>
            <person name="Wang Z.W."/>
            <person name="Zhao X."/>
            <person name="Zhong W.Y."/>
            <person name="Peng D.H."/>
            <person name="Ahmad S."/>
            <person name="Lan S."/>
            <person name="Zhang J.S."/>
            <person name="Tsai W.C."/>
            <person name="Van de Peer Y."/>
            <person name="Liu Z.J."/>
        </authorList>
    </citation>
    <scope>NUCLEOTIDE SEQUENCE</scope>
    <source>
        <strain evidence="1">CP</strain>
    </source>
</reference>
<protein>
    <submittedName>
        <fullName evidence="1">Uncharacterized protein</fullName>
    </submittedName>
</protein>